<feature type="transmembrane region" description="Helical" evidence="10">
    <location>
        <begin position="348"/>
        <end position="367"/>
    </location>
</feature>
<evidence type="ECO:0000259" key="11">
    <source>
        <dbReference type="PROSITE" id="PS50850"/>
    </source>
</evidence>
<dbReference type="KEGG" id="tps:THAPSDRAFT_3793"/>
<feature type="region of interest" description="Disordered" evidence="9">
    <location>
        <begin position="25"/>
        <end position="49"/>
    </location>
</feature>
<dbReference type="Pfam" id="PF07690">
    <property type="entry name" value="MFS_1"/>
    <property type="match status" value="1"/>
</dbReference>
<reference evidence="12 13" key="2">
    <citation type="journal article" date="2008" name="Nature">
        <title>The Phaeodactylum genome reveals the evolutionary history of diatom genomes.</title>
        <authorList>
            <person name="Bowler C."/>
            <person name="Allen A.E."/>
            <person name="Badger J.H."/>
            <person name="Grimwood J."/>
            <person name="Jabbari K."/>
            <person name="Kuo A."/>
            <person name="Maheswari U."/>
            <person name="Martens C."/>
            <person name="Maumus F."/>
            <person name="Otillar R.P."/>
            <person name="Rayko E."/>
            <person name="Salamov A."/>
            <person name="Vandepoele K."/>
            <person name="Beszteri B."/>
            <person name="Gruber A."/>
            <person name="Heijde M."/>
            <person name="Katinka M."/>
            <person name="Mock T."/>
            <person name="Valentin K."/>
            <person name="Verret F."/>
            <person name="Berges J.A."/>
            <person name="Brownlee C."/>
            <person name="Cadoret J.P."/>
            <person name="Chiovitti A."/>
            <person name="Choi C.J."/>
            <person name="Coesel S."/>
            <person name="De Martino A."/>
            <person name="Detter J.C."/>
            <person name="Durkin C."/>
            <person name="Falciatore A."/>
            <person name="Fournet J."/>
            <person name="Haruta M."/>
            <person name="Huysman M.J."/>
            <person name="Jenkins B.D."/>
            <person name="Jiroutova K."/>
            <person name="Jorgensen R.E."/>
            <person name="Joubert Y."/>
            <person name="Kaplan A."/>
            <person name="Kroger N."/>
            <person name="Kroth P.G."/>
            <person name="La Roche J."/>
            <person name="Lindquist E."/>
            <person name="Lommer M."/>
            <person name="Martin-Jezequel V."/>
            <person name="Lopez P.J."/>
            <person name="Lucas S."/>
            <person name="Mangogna M."/>
            <person name="McGinnis K."/>
            <person name="Medlin L.K."/>
            <person name="Montsant A."/>
            <person name="Oudot-Le Secq M.P."/>
            <person name="Napoli C."/>
            <person name="Obornik M."/>
            <person name="Parker M.S."/>
            <person name="Petit J.L."/>
            <person name="Porcel B.M."/>
            <person name="Poulsen N."/>
            <person name="Robison M."/>
            <person name="Rychlewski L."/>
            <person name="Rynearson T.A."/>
            <person name="Schmutz J."/>
            <person name="Shapiro H."/>
            <person name="Siaut M."/>
            <person name="Stanley M."/>
            <person name="Sussman M.R."/>
            <person name="Taylor A.R."/>
            <person name="Vardi A."/>
            <person name="von Dassow P."/>
            <person name="Vyverman W."/>
            <person name="Willis A."/>
            <person name="Wyrwicz L.S."/>
            <person name="Rokhsar D.S."/>
            <person name="Weissenbach J."/>
            <person name="Armbrust E.V."/>
            <person name="Green B.R."/>
            <person name="Van de Peer Y."/>
            <person name="Grigoriev I.V."/>
        </authorList>
    </citation>
    <scope>NUCLEOTIDE SEQUENCE [LARGE SCALE GENOMIC DNA]</scope>
    <source>
        <strain evidence="12 13">CCMP1335</strain>
    </source>
</reference>
<dbReference type="InterPro" id="IPR020846">
    <property type="entry name" value="MFS_dom"/>
</dbReference>
<keyword evidence="7 10" id="KW-1133">Transmembrane helix</keyword>
<reference evidence="12 13" key="1">
    <citation type="journal article" date="2004" name="Science">
        <title>The genome of the diatom Thalassiosira pseudonana: ecology, evolution, and metabolism.</title>
        <authorList>
            <person name="Armbrust E.V."/>
            <person name="Berges J.A."/>
            <person name="Bowler C."/>
            <person name="Green B.R."/>
            <person name="Martinez D."/>
            <person name="Putnam N.H."/>
            <person name="Zhou S."/>
            <person name="Allen A.E."/>
            <person name="Apt K.E."/>
            <person name="Bechner M."/>
            <person name="Brzezinski M.A."/>
            <person name="Chaal B.K."/>
            <person name="Chiovitti A."/>
            <person name="Davis A.K."/>
            <person name="Demarest M.S."/>
            <person name="Detter J.C."/>
            <person name="Glavina T."/>
            <person name="Goodstein D."/>
            <person name="Hadi M.Z."/>
            <person name="Hellsten U."/>
            <person name="Hildebrand M."/>
            <person name="Jenkins B.D."/>
            <person name="Jurka J."/>
            <person name="Kapitonov V.V."/>
            <person name="Kroger N."/>
            <person name="Lau W.W."/>
            <person name="Lane T.W."/>
            <person name="Larimer F.W."/>
            <person name="Lippmeier J.C."/>
            <person name="Lucas S."/>
            <person name="Medina M."/>
            <person name="Montsant A."/>
            <person name="Obornik M."/>
            <person name="Parker M.S."/>
            <person name="Palenik B."/>
            <person name="Pazour G.J."/>
            <person name="Richardson P.M."/>
            <person name="Rynearson T.A."/>
            <person name="Saito M.A."/>
            <person name="Schwartz D.C."/>
            <person name="Thamatrakoln K."/>
            <person name="Valentin K."/>
            <person name="Vardi A."/>
            <person name="Wilkerson F.P."/>
            <person name="Rokhsar D.S."/>
        </authorList>
    </citation>
    <scope>NUCLEOTIDE SEQUENCE [LARGE SCALE GENOMIC DNA]</scope>
    <source>
        <strain evidence="12 13">CCMP1335</strain>
    </source>
</reference>
<feature type="transmembrane region" description="Helical" evidence="10">
    <location>
        <begin position="290"/>
        <end position="307"/>
    </location>
</feature>
<accession>B8BYT1</accession>
<evidence type="ECO:0000256" key="4">
    <source>
        <dbReference type="ARBA" id="ARBA00022475"/>
    </source>
</evidence>
<comment type="similarity">
    <text evidence="2">Belongs to the major facilitator superfamily. Metabolite:H+ Symporter (MHS) family (TC 2.A.1.6) family.</text>
</comment>
<organism evidence="12 13">
    <name type="scientific">Thalassiosira pseudonana</name>
    <name type="common">Marine diatom</name>
    <name type="synonym">Cyclotella nana</name>
    <dbReference type="NCBI Taxonomy" id="35128"/>
    <lineage>
        <taxon>Eukaryota</taxon>
        <taxon>Sar</taxon>
        <taxon>Stramenopiles</taxon>
        <taxon>Ochrophyta</taxon>
        <taxon>Bacillariophyta</taxon>
        <taxon>Coscinodiscophyceae</taxon>
        <taxon>Thalassiosirophycidae</taxon>
        <taxon>Thalassiosirales</taxon>
        <taxon>Thalassiosiraceae</taxon>
        <taxon>Thalassiosira</taxon>
    </lineage>
</organism>
<dbReference type="InParanoid" id="B8BYT1"/>
<dbReference type="eggNOG" id="ENOG502S1J1">
    <property type="taxonomic scope" value="Eukaryota"/>
</dbReference>
<keyword evidence="6" id="KW-0769">Symport</keyword>
<dbReference type="OMA" id="GYYVVFT"/>
<comment type="subcellular location">
    <subcellularLocation>
        <location evidence="1">Cell membrane</location>
        <topology evidence="1">Multi-pass membrane protein</topology>
    </subcellularLocation>
</comment>
<feature type="domain" description="Major facilitator superfamily (MFS) profile" evidence="11">
    <location>
        <begin position="223"/>
        <end position="409"/>
    </location>
</feature>
<dbReference type="InterPro" id="IPR005829">
    <property type="entry name" value="Sugar_transporter_CS"/>
</dbReference>
<feature type="transmembrane region" description="Helical" evidence="10">
    <location>
        <begin position="98"/>
        <end position="123"/>
    </location>
</feature>
<feature type="transmembrane region" description="Helical" evidence="10">
    <location>
        <begin position="169"/>
        <end position="188"/>
    </location>
</feature>
<protein>
    <submittedName>
        <fullName evidence="12">Transporter</fullName>
    </submittedName>
</protein>
<keyword evidence="13" id="KW-1185">Reference proteome</keyword>
<dbReference type="PROSITE" id="PS00216">
    <property type="entry name" value="SUGAR_TRANSPORT_1"/>
    <property type="match status" value="1"/>
</dbReference>
<evidence type="ECO:0000256" key="2">
    <source>
        <dbReference type="ARBA" id="ARBA00008240"/>
    </source>
</evidence>
<dbReference type="GO" id="GO:0022857">
    <property type="term" value="F:transmembrane transporter activity"/>
    <property type="evidence" value="ECO:0000318"/>
    <property type="project" value="GO_Central"/>
</dbReference>
<keyword evidence="5 10" id="KW-0812">Transmembrane</keyword>
<dbReference type="HOGENOM" id="CLU_001265_39_0_1"/>
<keyword evidence="3" id="KW-0813">Transport</keyword>
<dbReference type="GeneID" id="7445335"/>
<dbReference type="SUPFAM" id="SSF103473">
    <property type="entry name" value="MFS general substrate transporter"/>
    <property type="match status" value="1"/>
</dbReference>
<dbReference type="RefSeq" id="XP_002288507.1">
    <property type="nucleotide sequence ID" value="XM_002288471.1"/>
</dbReference>
<keyword evidence="8 10" id="KW-0472">Membrane</keyword>
<evidence type="ECO:0000256" key="5">
    <source>
        <dbReference type="ARBA" id="ARBA00022692"/>
    </source>
</evidence>
<feature type="transmembrane region" description="Helical" evidence="10">
    <location>
        <begin position="379"/>
        <end position="402"/>
    </location>
</feature>
<feature type="transmembrane region" description="Helical" evidence="10">
    <location>
        <begin position="224"/>
        <end position="249"/>
    </location>
</feature>
<evidence type="ECO:0000256" key="10">
    <source>
        <dbReference type="SAM" id="Phobius"/>
    </source>
</evidence>
<gene>
    <name evidence="12" type="ORF">THAPSDRAFT_3793</name>
</gene>
<feature type="transmembrane region" description="Helical" evidence="10">
    <location>
        <begin position="319"/>
        <end position="341"/>
    </location>
</feature>
<dbReference type="InterPro" id="IPR011701">
    <property type="entry name" value="MFS"/>
</dbReference>
<evidence type="ECO:0000313" key="12">
    <source>
        <dbReference type="EMBL" id="EED93943.1"/>
    </source>
</evidence>
<dbReference type="GO" id="GO:0015293">
    <property type="term" value="F:symporter activity"/>
    <property type="evidence" value="ECO:0007669"/>
    <property type="project" value="UniProtKB-KW"/>
</dbReference>
<feature type="transmembrane region" description="Helical" evidence="10">
    <location>
        <begin position="261"/>
        <end position="283"/>
    </location>
</feature>
<feature type="transmembrane region" description="Helical" evidence="10">
    <location>
        <begin position="130"/>
        <end position="149"/>
    </location>
</feature>
<dbReference type="EMBL" id="CM000640">
    <property type="protein sequence ID" value="EED93943.1"/>
    <property type="molecule type" value="Genomic_DNA"/>
</dbReference>
<evidence type="ECO:0000256" key="9">
    <source>
        <dbReference type="SAM" id="MobiDB-lite"/>
    </source>
</evidence>
<dbReference type="Proteomes" id="UP000001449">
    <property type="component" value="Chromosome 3"/>
</dbReference>
<name>B8BYT1_THAPS</name>
<evidence type="ECO:0000256" key="1">
    <source>
        <dbReference type="ARBA" id="ARBA00004651"/>
    </source>
</evidence>
<dbReference type="PANTHER" id="PTHR43528">
    <property type="entry name" value="ALPHA-KETOGLUTARATE PERMEASE"/>
    <property type="match status" value="1"/>
</dbReference>
<evidence type="ECO:0000313" key="13">
    <source>
        <dbReference type="Proteomes" id="UP000001449"/>
    </source>
</evidence>
<proteinExistence type="inferred from homology"/>
<dbReference type="InterPro" id="IPR036259">
    <property type="entry name" value="MFS_trans_sf"/>
</dbReference>
<dbReference type="PANTHER" id="PTHR43528:SF1">
    <property type="entry name" value="ALPHA-KETOGLUTARATE PERMEASE"/>
    <property type="match status" value="1"/>
</dbReference>
<dbReference type="Gene3D" id="1.20.1250.20">
    <property type="entry name" value="MFS general substrate transporter like domains"/>
    <property type="match status" value="2"/>
</dbReference>
<dbReference type="PROSITE" id="PS50850">
    <property type="entry name" value="MFS"/>
    <property type="match status" value="1"/>
</dbReference>
<dbReference type="AlphaFoldDB" id="B8BYT1"/>
<evidence type="ECO:0000256" key="7">
    <source>
        <dbReference type="ARBA" id="ARBA00022989"/>
    </source>
</evidence>
<dbReference type="PaxDb" id="35128-Thaps3793"/>
<keyword evidence="4" id="KW-1003">Cell membrane</keyword>
<evidence type="ECO:0000256" key="6">
    <source>
        <dbReference type="ARBA" id="ARBA00022847"/>
    </source>
</evidence>
<dbReference type="GO" id="GO:0005886">
    <property type="term" value="C:plasma membrane"/>
    <property type="evidence" value="ECO:0000318"/>
    <property type="project" value="GO_Central"/>
</dbReference>
<evidence type="ECO:0000256" key="3">
    <source>
        <dbReference type="ARBA" id="ARBA00022448"/>
    </source>
</evidence>
<dbReference type="InterPro" id="IPR051084">
    <property type="entry name" value="H+-coupled_symporters"/>
</dbReference>
<sequence>MGSATKHSEDTPLLGSINHNDERIGRLQMSGPTSSDIIDTKQGAPQEEQDDLRSTIASVAGNVLELYDFAIYGYFSDIIGYNFFPPSNDESTAIIESFLVFGGAFFVGLSVGGQLMSSLVFVVEGHERKYWGWYGSFAMTSASIGTFFGNIVGYGMRHIFTFEQLANNGLWRLPFLCGIFVSFSGLYLKHHVKDHKKIEQLINDIAQQQSPLEIAFSKQLRGSLASVTAVVILWAGGFYMLFVWLVILMKDLSETPVPSPFAINAISLFVSMVLLFPFAGWLSDVYGRKLVMTVGASGIALFAPLAMKFVSLGNASLALLSQLFLGICLCCYASPMCAWLVESFPANVRTTACSIGYNTAMALAGGLSPSASTWLVGKYGAMGAGYLLSVFAIISLFGLHLAPKHGVYR</sequence>
<evidence type="ECO:0000256" key="8">
    <source>
        <dbReference type="ARBA" id="ARBA00023136"/>
    </source>
</evidence>